<comment type="subcellular location">
    <subcellularLocation>
        <location evidence="1">Cell membrane</location>
        <topology evidence="1">Multi-pass membrane protein</topology>
    </subcellularLocation>
</comment>
<evidence type="ECO:0000256" key="10">
    <source>
        <dbReference type="SAM" id="Phobius"/>
    </source>
</evidence>
<evidence type="ECO:0000256" key="1">
    <source>
        <dbReference type="ARBA" id="ARBA00004651"/>
    </source>
</evidence>
<dbReference type="PANTHER" id="PTHR13285">
    <property type="entry name" value="ACYLTRANSFERASE"/>
    <property type="match status" value="1"/>
</dbReference>
<dbReference type="GO" id="GO:0005886">
    <property type="term" value="C:plasma membrane"/>
    <property type="evidence" value="ECO:0007669"/>
    <property type="project" value="UniProtKB-SubCell"/>
</dbReference>
<evidence type="ECO:0000256" key="4">
    <source>
        <dbReference type="ARBA" id="ARBA00022679"/>
    </source>
</evidence>
<dbReference type="InterPro" id="IPR004299">
    <property type="entry name" value="MBOAT_fam"/>
</dbReference>
<keyword evidence="6 10" id="KW-1133">Transmembrane helix</keyword>
<dbReference type="PIRSF" id="PIRSF016636">
    <property type="entry name" value="AlgI_DltB"/>
    <property type="match status" value="1"/>
</dbReference>
<evidence type="ECO:0000256" key="9">
    <source>
        <dbReference type="PIRNR" id="PIRNR016636"/>
    </source>
</evidence>
<feature type="transmembrane region" description="Helical" evidence="10">
    <location>
        <begin position="55"/>
        <end position="88"/>
    </location>
</feature>
<keyword evidence="12" id="KW-1185">Reference proteome</keyword>
<dbReference type="OrthoDB" id="139172at2"/>
<reference evidence="11 12" key="1">
    <citation type="submission" date="2019-03" db="EMBL/GenBank/DDBJ databases">
        <title>Genomics of glacier-inhabiting Cryobacterium strains.</title>
        <authorList>
            <person name="Liu Q."/>
            <person name="Xin Y.-H."/>
        </authorList>
    </citation>
    <scope>NUCLEOTIDE SEQUENCE [LARGE SCALE GENOMIC DNA]</scope>
    <source>
        <strain evidence="11 12">RHLS22-1</strain>
    </source>
</reference>
<evidence type="ECO:0000256" key="2">
    <source>
        <dbReference type="ARBA" id="ARBA00010323"/>
    </source>
</evidence>
<dbReference type="EMBL" id="SOFL01000056">
    <property type="protein sequence ID" value="TFB96805.1"/>
    <property type="molecule type" value="Genomic_DNA"/>
</dbReference>
<comment type="similarity">
    <text evidence="2 9">Belongs to the membrane-bound acyltransferase family.</text>
</comment>
<keyword evidence="3 9" id="KW-1003">Cell membrane</keyword>
<dbReference type="GO" id="GO:0016746">
    <property type="term" value="F:acyltransferase activity"/>
    <property type="evidence" value="ECO:0007669"/>
    <property type="project" value="UniProtKB-KW"/>
</dbReference>
<protein>
    <submittedName>
        <fullName evidence="11">MBOAT family protein</fullName>
    </submittedName>
</protein>
<dbReference type="Pfam" id="PF03062">
    <property type="entry name" value="MBOAT"/>
    <property type="match status" value="1"/>
</dbReference>
<keyword evidence="5 10" id="KW-0812">Transmembrane</keyword>
<evidence type="ECO:0000256" key="6">
    <source>
        <dbReference type="ARBA" id="ARBA00022989"/>
    </source>
</evidence>
<comment type="caution">
    <text evidence="11">The sequence shown here is derived from an EMBL/GenBank/DDBJ whole genome shotgun (WGS) entry which is preliminary data.</text>
</comment>
<sequence>MPSVPFWVSALGAVIPDGRFTIVVFSSPTCLFIFLPVTLLVYHAIPVRSRGRNAWLLAASVLFFLWGAGSAILAILFVSLSSFGGAYIAWLLVRRQRPNHVDGEPRKISIPSFVTLLIVVAPLVAFKYVPQIATLEIPRISSALTGLGANTWALPLGISFFTFHALSFVIDSARAGRPLTTSFPSYLLYLFVFPHQIAGPIVRYSEIGAQIQAVRRITGKQMGYGITRFTWGLAKKVLIADNCGVVANAMFDNAANPNLMSGTGAWLGAVAYALQIYFDFSGYSDMAIGLAQMFGFRFPENFRSPYTAGNITDF</sequence>
<evidence type="ECO:0000256" key="8">
    <source>
        <dbReference type="ARBA" id="ARBA00023315"/>
    </source>
</evidence>
<dbReference type="InterPro" id="IPR024194">
    <property type="entry name" value="Ac/AlaTfrase_AlgI/DltB"/>
</dbReference>
<gene>
    <name evidence="11" type="ORF">E3O42_16845</name>
</gene>
<evidence type="ECO:0000313" key="12">
    <source>
        <dbReference type="Proteomes" id="UP000297907"/>
    </source>
</evidence>
<evidence type="ECO:0000313" key="11">
    <source>
        <dbReference type="EMBL" id="TFB96805.1"/>
    </source>
</evidence>
<accession>A0A4R8VXW0</accession>
<keyword evidence="4 9" id="KW-0808">Transferase</keyword>
<dbReference type="AlphaFoldDB" id="A0A4R8VXW0"/>
<dbReference type="InterPro" id="IPR051085">
    <property type="entry name" value="MB_O-acyltransferase"/>
</dbReference>
<feature type="transmembrane region" description="Helical" evidence="10">
    <location>
        <begin position="108"/>
        <end position="126"/>
    </location>
</feature>
<evidence type="ECO:0000256" key="7">
    <source>
        <dbReference type="ARBA" id="ARBA00023136"/>
    </source>
</evidence>
<dbReference type="PIRSF" id="PIRSF500217">
    <property type="entry name" value="AlgI"/>
    <property type="match status" value="1"/>
</dbReference>
<dbReference type="Proteomes" id="UP000297907">
    <property type="component" value="Unassembled WGS sequence"/>
</dbReference>
<feature type="transmembrane region" description="Helical" evidence="10">
    <location>
        <begin position="147"/>
        <end position="166"/>
    </location>
</feature>
<dbReference type="GO" id="GO:0042121">
    <property type="term" value="P:alginic acid biosynthetic process"/>
    <property type="evidence" value="ECO:0007669"/>
    <property type="project" value="InterPro"/>
</dbReference>
<name>A0A4R8VXW0_9MICO</name>
<dbReference type="InterPro" id="IPR028362">
    <property type="entry name" value="AlgI"/>
</dbReference>
<keyword evidence="8 9" id="KW-0012">Acyltransferase</keyword>
<feature type="transmembrane region" description="Helical" evidence="10">
    <location>
        <begin position="20"/>
        <end position="43"/>
    </location>
</feature>
<evidence type="ECO:0000256" key="3">
    <source>
        <dbReference type="ARBA" id="ARBA00022475"/>
    </source>
</evidence>
<organism evidence="11 12">
    <name type="scientific">Cryobacterium adonitolivorans</name>
    <dbReference type="NCBI Taxonomy" id="1259189"/>
    <lineage>
        <taxon>Bacteria</taxon>
        <taxon>Bacillati</taxon>
        <taxon>Actinomycetota</taxon>
        <taxon>Actinomycetes</taxon>
        <taxon>Micrococcales</taxon>
        <taxon>Microbacteriaceae</taxon>
        <taxon>Cryobacterium</taxon>
    </lineage>
</organism>
<evidence type="ECO:0000256" key="5">
    <source>
        <dbReference type="ARBA" id="ARBA00022692"/>
    </source>
</evidence>
<feature type="transmembrane region" description="Helical" evidence="10">
    <location>
        <begin position="186"/>
        <end position="205"/>
    </location>
</feature>
<dbReference type="PANTHER" id="PTHR13285:SF23">
    <property type="entry name" value="TEICHOIC ACID D-ALANYLTRANSFERASE"/>
    <property type="match status" value="1"/>
</dbReference>
<keyword evidence="7 9" id="KW-0472">Membrane</keyword>
<proteinExistence type="inferred from homology"/>